<evidence type="ECO:0000256" key="6">
    <source>
        <dbReference type="ARBA" id="ARBA00023136"/>
    </source>
</evidence>
<dbReference type="Proteomes" id="UP000595374">
    <property type="component" value="Chromosome"/>
</dbReference>
<dbReference type="InterPro" id="IPR007554">
    <property type="entry name" value="Glycerophosphate_synth"/>
</dbReference>
<organism evidence="9 10">
    <name type="scientific">Brevibacterium casei</name>
    <dbReference type="NCBI Taxonomy" id="33889"/>
    <lineage>
        <taxon>Bacteria</taxon>
        <taxon>Bacillati</taxon>
        <taxon>Actinomycetota</taxon>
        <taxon>Actinomycetes</taxon>
        <taxon>Micrococcales</taxon>
        <taxon>Brevibacteriaceae</taxon>
        <taxon>Brevibacterium</taxon>
    </lineage>
</organism>
<keyword evidence="6" id="KW-0472">Membrane</keyword>
<dbReference type="CDD" id="cd00761">
    <property type="entry name" value="Glyco_tranf_GTA_type"/>
    <property type="match status" value="1"/>
</dbReference>
<dbReference type="AlphaFoldDB" id="A0A7T4A179"/>
<feature type="domain" description="Glycosyltransferase 2-like" evidence="8">
    <location>
        <begin position="56"/>
        <end position="184"/>
    </location>
</feature>
<evidence type="ECO:0000256" key="7">
    <source>
        <dbReference type="SAM" id="MobiDB-lite"/>
    </source>
</evidence>
<sequence length="1174" mass="130245">MSGQQWRKALWHFRNGGIDGLREFRRRTRQDSAASTPAGEAAATPRTEREAEPLLSVVIPAFNAAEFIERCLRSVVAQRGVRLEVIVVDDGSRDETTALVGELIDDDPRIMLIKSTNAGPAAARNLGVEASSGDFITFVDADDEVLPGAFSTMVDSLLRTGSDIATGSYVRIGATGRNRPKLTARVHARQRLAVRLSDMPELLEEPVLWNKVYGREFWLRHVGEMQTFANYEDQEPVYRALVSAAAIDVLTTDVYAWRLADGRRTRSRRKGKLTDLRARLRVIEALKSTLTHEPGNVRRYAFAIWMGTDLAMHAEYLDTASKKFRKSLTGAASKLRKEMPRSAWELIPAQSRLYMWVVASGRLEDIEEVLGTRAEETTAVPLDYVNGHWAVAPTYLTRLTTRIPPRLVRAHEVDFNPRFIVRNVRWVDDRIIELQGCAYVPGIRPEDLEFRVRGVMDGATEFDTDVERVDDNRVDLDMGDPWRTYSSGGFRVRLDLGDVGDVSPRGIQIIGAFNAHGVELTTPATSTAVVGMIAPSPITESGRITVVADDHDELSIVPVTLPKPIVVADEVRIAGEHIGVELNGQIDIAAVELIAGSEVVEMRADGTSAFRVQLPPLPDRYQGGGEVIWSLRARTADGSYSDVYFSGVDYLLPGTGRVRPAPNVDGRVQLSQRMLRVTITGASSDRDRLLLTGRIDPPQKLSVVLKSTEQTIGPIDFRLHADGEFTAVYELTESGPEGGTVAALSGGYHIRFGSTPESAEQWARVAGKLALRPVDSFTEWNTIRVEGRPSGMVAVTASPPWSAKERTRFGRFALRDVDWGPLQKGIVFESYNGKSANDNPRAIFDAIREEDPTIPLYWSVRDRRVDVPPGGIPVVEGTAEWHRALATSKVWVNNNNFPYYVRKREGQFYLQTWHGTPIKKLLWDIPRRKVPLTYRRLMKTEVAQWDLLLAQSGRAAENLCSGLGFRGETLIGEYPRNARLFIENVHSPETPLPREIGRSEERRVILVAPTWRNRHRSGSPFGWSSYLNYAEIVKNTTSLVLVRAHHVAKSERVAMGNVVDVSHVAHVEELLLTADVLVTDYSSIAYDFAATGKPVVHFIPDAADFENERGLYSNWAGDDVRVARSHAELIDVLNDVLALGPGPRQSNDAAATLAHIVELCVSPNLNTPTIQGIG</sequence>
<keyword evidence="5" id="KW-0777">Teichoic acid biosynthesis</keyword>
<evidence type="ECO:0000256" key="1">
    <source>
        <dbReference type="ARBA" id="ARBA00004202"/>
    </source>
</evidence>
<dbReference type="GO" id="GO:0005886">
    <property type="term" value="C:plasma membrane"/>
    <property type="evidence" value="ECO:0007669"/>
    <property type="project" value="UniProtKB-SubCell"/>
</dbReference>
<dbReference type="Gene3D" id="3.40.50.11820">
    <property type="match status" value="1"/>
</dbReference>
<dbReference type="SUPFAM" id="SSF53756">
    <property type="entry name" value="UDP-Glycosyltransferase/glycogen phosphorylase"/>
    <property type="match status" value="1"/>
</dbReference>
<dbReference type="Gene3D" id="3.90.550.10">
    <property type="entry name" value="Spore Coat Polysaccharide Biosynthesis Protein SpsA, Chain A"/>
    <property type="match status" value="1"/>
</dbReference>
<protein>
    <submittedName>
        <fullName evidence="9">CDP-glycerol glycerophosphotransferase family protein</fullName>
    </submittedName>
</protein>
<dbReference type="PANTHER" id="PTHR37316">
    <property type="entry name" value="TEICHOIC ACID GLYCEROL-PHOSPHATE PRIMASE"/>
    <property type="match status" value="1"/>
</dbReference>
<dbReference type="Gene3D" id="3.40.50.12580">
    <property type="match status" value="1"/>
</dbReference>
<feature type="compositionally biased region" description="Low complexity" evidence="7">
    <location>
        <begin position="32"/>
        <end position="45"/>
    </location>
</feature>
<comment type="subcellular location">
    <subcellularLocation>
        <location evidence="1">Cell membrane</location>
        <topology evidence="1">Peripheral membrane protein</topology>
    </subcellularLocation>
</comment>
<dbReference type="InterPro" id="IPR043148">
    <property type="entry name" value="TagF_C"/>
</dbReference>
<dbReference type="InterPro" id="IPR051612">
    <property type="entry name" value="Teichoic_Acid_Biosynth"/>
</dbReference>
<dbReference type="EMBL" id="CP065989">
    <property type="protein sequence ID" value="QQB15450.1"/>
    <property type="molecule type" value="Genomic_DNA"/>
</dbReference>
<dbReference type="RefSeq" id="WP_198500438.1">
    <property type="nucleotide sequence ID" value="NZ_CP065989.1"/>
</dbReference>
<dbReference type="SUPFAM" id="SSF53448">
    <property type="entry name" value="Nucleotide-diphospho-sugar transferases"/>
    <property type="match status" value="1"/>
</dbReference>
<evidence type="ECO:0000256" key="4">
    <source>
        <dbReference type="ARBA" id="ARBA00022679"/>
    </source>
</evidence>
<dbReference type="Pfam" id="PF00535">
    <property type="entry name" value="Glycos_transf_2"/>
    <property type="match status" value="1"/>
</dbReference>
<evidence type="ECO:0000256" key="2">
    <source>
        <dbReference type="ARBA" id="ARBA00010488"/>
    </source>
</evidence>
<dbReference type="PANTHER" id="PTHR37316:SF3">
    <property type="entry name" value="TEICHOIC ACID GLYCEROL-PHOSPHATE TRANSFERASE"/>
    <property type="match status" value="1"/>
</dbReference>
<dbReference type="GO" id="GO:0019350">
    <property type="term" value="P:teichoic acid biosynthetic process"/>
    <property type="evidence" value="ECO:0007669"/>
    <property type="project" value="UniProtKB-KW"/>
</dbReference>
<feature type="region of interest" description="Disordered" evidence="7">
    <location>
        <begin position="27"/>
        <end position="49"/>
    </location>
</feature>
<evidence type="ECO:0000313" key="9">
    <source>
        <dbReference type="EMBL" id="QQB15450.1"/>
    </source>
</evidence>
<dbReference type="InterPro" id="IPR043149">
    <property type="entry name" value="TagF_N"/>
</dbReference>
<evidence type="ECO:0000256" key="3">
    <source>
        <dbReference type="ARBA" id="ARBA00022475"/>
    </source>
</evidence>
<keyword evidence="4 9" id="KW-0808">Transferase</keyword>
<dbReference type="Pfam" id="PF04464">
    <property type="entry name" value="Glyphos_transf"/>
    <property type="match status" value="1"/>
</dbReference>
<dbReference type="GO" id="GO:0047355">
    <property type="term" value="F:CDP-glycerol glycerophosphotransferase activity"/>
    <property type="evidence" value="ECO:0007669"/>
    <property type="project" value="InterPro"/>
</dbReference>
<comment type="similarity">
    <text evidence="2">Belongs to the CDP-glycerol glycerophosphotransferase family.</text>
</comment>
<keyword evidence="3" id="KW-1003">Cell membrane</keyword>
<name>A0A7T4A179_9MICO</name>
<evidence type="ECO:0000313" key="10">
    <source>
        <dbReference type="Proteomes" id="UP000595374"/>
    </source>
</evidence>
<proteinExistence type="inferred from homology"/>
<accession>A0A7T4A179</accession>
<gene>
    <name evidence="9" type="ORF">I6H47_05775</name>
</gene>
<evidence type="ECO:0000256" key="5">
    <source>
        <dbReference type="ARBA" id="ARBA00022944"/>
    </source>
</evidence>
<dbReference type="InterPro" id="IPR001173">
    <property type="entry name" value="Glyco_trans_2-like"/>
</dbReference>
<dbReference type="InterPro" id="IPR029044">
    <property type="entry name" value="Nucleotide-diphossugar_trans"/>
</dbReference>
<reference evidence="9 10" key="1">
    <citation type="submission" date="2020-12" db="EMBL/GenBank/DDBJ databases">
        <title>FDA dAtabase for Regulatory Grade micrObial Sequences (FDA-ARGOS): Supporting development and validation of Infectious Disease Dx tests.</title>
        <authorList>
            <person name="Sproer C."/>
            <person name="Gronow S."/>
            <person name="Severitt S."/>
            <person name="Schroder I."/>
            <person name="Tallon L."/>
            <person name="Sadzewicz L."/>
            <person name="Zhao X."/>
            <person name="Boylan J."/>
            <person name="Ott S."/>
            <person name="Bowen H."/>
            <person name="Vavikolanu K."/>
            <person name="Mehta A."/>
            <person name="Aluvathingal J."/>
            <person name="Nadendla S."/>
            <person name="Lowell S."/>
            <person name="Myers T."/>
            <person name="Yan Y."/>
            <person name="Sichtig H."/>
        </authorList>
    </citation>
    <scope>NUCLEOTIDE SEQUENCE [LARGE SCALE GENOMIC DNA]</scope>
    <source>
        <strain evidence="9 10">FDAARGOS_990</strain>
    </source>
</reference>
<evidence type="ECO:0000259" key="8">
    <source>
        <dbReference type="Pfam" id="PF00535"/>
    </source>
</evidence>